<dbReference type="SUPFAM" id="SSF46785">
    <property type="entry name" value="Winged helix' DNA-binding domain"/>
    <property type="match status" value="1"/>
</dbReference>
<dbReference type="InterPro" id="IPR016049">
    <property type="entry name" value="RNA_pol_Rpc34-like"/>
</dbReference>
<dbReference type="GO" id="GO:0005654">
    <property type="term" value="C:nucleoplasm"/>
    <property type="evidence" value="ECO:0007669"/>
    <property type="project" value="UniProtKB-ARBA"/>
</dbReference>
<evidence type="ECO:0000256" key="1">
    <source>
        <dbReference type="ARBA" id="ARBA00004123"/>
    </source>
</evidence>
<dbReference type="PANTHER" id="PTHR12780">
    <property type="entry name" value="RNA POLYMERASE III DNA DIRECTED , 39KD SUBUNIT-RELATED"/>
    <property type="match status" value="1"/>
</dbReference>
<dbReference type="PIRSF" id="PIRSF028763">
    <property type="entry name" value="RNA_pol_Rpc34"/>
    <property type="match status" value="1"/>
</dbReference>
<dbReference type="OrthoDB" id="613763at2759"/>
<evidence type="ECO:0000256" key="6">
    <source>
        <dbReference type="PIRNR" id="PIRNR028763"/>
    </source>
</evidence>
<feature type="region of interest" description="Disordered" evidence="7">
    <location>
        <begin position="1"/>
        <end position="25"/>
    </location>
</feature>
<comment type="function">
    <text evidence="6">DNA-dependent RNA polymerase catalyzes the transcription of DNA into RNA using the four ribonucleoside triphosphates as substrates. Specific peripheric component of RNA polymerase III which synthesizes small RNAs, such as 5S rRNA and tRNAs.</text>
</comment>
<keyword evidence="9" id="KW-1185">Reference proteome</keyword>
<dbReference type="EMBL" id="QGMH01000148">
    <property type="protein sequence ID" value="TVY24059.1"/>
    <property type="molecule type" value="Genomic_DNA"/>
</dbReference>
<feature type="compositionally biased region" description="Low complexity" evidence="7">
    <location>
        <begin position="1"/>
        <end position="23"/>
    </location>
</feature>
<dbReference type="AlphaFoldDB" id="A0A8H8QWJ3"/>
<keyword evidence="3 6" id="KW-0240">DNA-directed RNA polymerase</keyword>
<accession>A0A8H8QWJ3</accession>
<comment type="caution">
    <text evidence="8">The sequence shown here is derived from an EMBL/GenBank/DDBJ whole genome shotgun (WGS) entry which is preliminary data.</text>
</comment>
<comment type="similarity">
    <text evidence="2 6">Belongs to the eukaryotic RPC34/RPC39 RNA polymerase subunit family.</text>
</comment>
<evidence type="ECO:0000256" key="3">
    <source>
        <dbReference type="ARBA" id="ARBA00022478"/>
    </source>
</evidence>
<dbReference type="GeneID" id="41987295"/>
<protein>
    <recommendedName>
        <fullName evidence="6">DNA-directed RNA polymerase III subunit RPC6</fullName>
        <shortName evidence="6">RNA polymerase III subunit C6</shortName>
    </recommendedName>
</protein>
<name>A0A8H8QWJ3_9HELO</name>
<dbReference type="InterPro" id="IPR007832">
    <property type="entry name" value="RNA_pol_Rpc34"/>
</dbReference>
<comment type="subcellular location">
    <subcellularLocation>
        <location evidence="1 6">Nucleus</location>
    </subcellularLocation>
</comment>
<dbReference type="Gene3D" id="1.10.10.10">
    <property type="entry name" value="Winged helix-like DNA-binding domain superfamily/Winged helix DNA-binding domain"/>
    <property type="match status" value="1"/>
</dbReference>
<sequence length="375" mass="41881">MASTSASAPAAAATPPAAPAAAPGHDIADLKEKVYDESVRLTEEDTKVVFHQNDILDMEFMRGVDVNTLLAIINELLKAKLYKVVQDADGMGWKTRTREEAKRYSTLTPEQEMVYSHIDESGAEGIWIRTVKMRSKLHDSVVNVALKQLESKSLVTTIKSVEHPTRKMYIKSTIRPSERATGGPFYTDGELDEEFVDMMKRYLVKYISEKSFYRSSTLLKNANKTIKMSAEEAKRARNNGLGPRRQAQPVDSARAARIRNYESMVPMPHGYAGYPGVHEMTAMIEDRSVTNTTLTAAEIQQLLDVLCFDDLIERVEGGKEGFSYRALRKSLLDDEEGGSVLTEMPCGRCPVFDLCEEGGPVAPSSCIYYNDWLEL</sequence>
<proteinExistence type="inferred from homology"/>
<dbReference type="GO" id="GO:0006383">
    <property type="term" value="P:transcription by RNA polymerase III"/>
    <property type="evidence" value="ECO:0007669"/>
    <property type="project" value="UniProtKB-UniRule"/>
</dbReference>
<dbReference type="GO" id="GO:0005666">
    <property type="term" value="C:RNA polymerase III complex"/>
    <property type="evidence" value="ECO:0007669"/>
    <property type="project" value="UniProtKB-UniRule"/>
</dbReference>
<evidence type="ECO:0000256" key="5">
    <source>
        <dbReference type="ARBA" id="ARBA00023242"/>
    </source>
</evidence>
<reference evidence="8 9" key="1">
    <citation type="submission" date="2018-05" db="EMBL/GenBank/DDBJ databases">
        <title>Genome sequencing and assembly of the regulated plant pathogen Lachnellula willkommii and related sister species for the development of diagnostic species identification markers.</title>
        <authorList>
            <person name="Giroux E."/>
            <person name="Bilodeau G."/>
        </authorList>
    </citation>
    <scope>NUCLEOTIDE SEQUENCE [LARGE SCALE GENOMIC DNA]</scope>
    <source>
        <strain evidence="8 9">CBS 185.66</strain>
    </source>
</reference>
<organism evidence="8 9">
    <name type="scientific">Lachnellula hyalina</name>
    <dbReference type="NCBI Taxonomy" id="1316788"/>
    <lineage>
        <taxon>Eukaryota</taxon>
        <taxon>Fungi</taxon>
        <taxon>Dikarya</taxon>
        <taxon>Ascomycota</taxon>
        <taxon>Pezizomycotina</taxon>
        <taxon>Leotiomycetes</taxon>
        <taxon>Helotiales</taxon>
        <taxon>Lachnaceae</taxon>
        <taxon>Lachnellula</taxon>
    </lineage>
</organism>
<evidence type="ECO:0000313" key="8">
    <source>
        <dbReference type="EMBL" id="TVY24059.1"/>
    </source>
</evidence>
<evidence type="ECO:0000313" key="9">
    <source>
        <dbReference type="Proteomes" id="UP000431533"/>
    </source>
</evidence>
<dbReference type="InterPro" id="IPR036390">
    <property type="entry name" value="WH_DNA-bd_sf"/>
</dbReference>
<dbReference type="InterPro" id="IPR036388">
    <property type="entry name" value="WH-like_DNA-bd_sf"/>
</dbReference>
<dbReference type="Pfam" id="PF05158">
    <property type="entry name" value="RNA_pol_Rpc34"/>
    <property type="match status" value="1"/>
</dbReference>
<keyword evidence="5 6" id="KW-0539">Nucleus</keyword>
<evidence type="ECO:0000256" key="2">
    <source>
        <dbReference type="ARBA" id="ARBA00011038"/>
    </source>
</evidence>
<evidence type="ECO:0000256" key="7">
    <source>
        <dbReference type="SAM" id="MobiDB-lite"/>
    </source>
</evidence>
<evidence type="ECO:0000256" key="4">
    <source>
        <dbReference type="ARBA" id="ARBA00023163"/>
    </source>
</evidence>
<dbReference type="FunFam" id="1.10.10.10:FF:000116">
    <property type="entry name" value="DNA-directed RNA polymerase III subunit RPC6"/>
    <property type="match status" value="1"/>
</dbReference>
<keyword evidence="4 6" id="KW-0804">Transcription</keyword>
<gene>
    <name evidence="8" type="primary">rpc6</name>
    <name evidence="8" type="ORF">LHYA1_G007097</name>
</gene>
<dbReference type="Proteomes" id="UP000431533">
    <property type="component" value="Unassembled WGS sequence"/>
</dbReference>
<dbReference type="GO" id="GO:0005737">
    <property type="term" value="C:cytoplasm"/>
    <property type="evidence" value="ECO:0007669"/>
    <property type="project" value="UniProtKB-ARBA"/>
</dbReference>
<dbReference type="RefSeq" id="XP_031002847.1">
    <property type="nucleotide sequence ID" value="XM_031152029.1"/>
</dbReference>